<protein>
    <submittedName>
        <fullName evidence="1">Uncharacterized protein</fullName>
    </submittedName>
</protein>
<evidence type="ECO:0000313" key="1">
    <source>
        <dbReference type="EMBL" id="KAK6333085.1"/>
    </source>
</evidence>
<keyword evidence="2" id="KW-1185">Reference proteome</keyword>
<sequence length="101" mass="11845">MLSFEWFCGPSPSGSADVHRERLLSLNFFSENFIRKGENGRFCIHHQFFSPMSSSYVVKDRFLYLNLLPMVKYHDERCRRGRKPRSMGVLRPAFDPQTADP</sequence>
<comment type="caution">
    <text evidence="1">The sequence shown here is derived from an EMBL/GenBank/DDBJ whole genome shotgun (WGS) entry which is preliminary data.</text>
</comment>
<proteinExistence type="predicted"/>
<name>A0AAN8MKG4_9PEZI</name>
<gene>
    <name evidence="1" type="ORF">TWF718_010909</name>
</gene>
<dbReference type="AlphaFoldDB" id="A0AAN8MKG4"/>
<evidence type="ECO:0000313" key="2">
    <source>
        <dbReference type="Proteomes" id="UP001313282"/>
    </source>
</evidence>
<dbReference type="Proteomes" id="UP001313282">
    <property type="component" value="Unassembled WGS sequence"/>
</dbReference>
<dbReference type="EMBL" id="JAVHNR010000009">
    <property type="protein sequence ID" value="KAK6333085.1"/>
    <property type="molecule type" value="Genomic_DNA"/>
</dbReference>
<organism evidence="1 2">
    <name type="scientific">Orbilia javanica</name>
    <dbReference type="NCBI Taxonomy" id="47235"/>
    <lineage>
        <taxon>Eukaryota</taxon>
        <taxon>Fungi</taxon>
        <taxon>Dikarya</taxon>
        <taxon>Ascomycota</taxon>
        <taxon>Pezizomycotina</taxon>
        <taxon>Orbiliomycetes</taxon>
        <taxon>Orbiliales</taxon>
        <taxon>Orbiliaceae</taxon>
        <taxon>Orbilia</taxon>
    </lineage>
</organism>
<reference evidence="1 2" key="1">
    <citation type="submission" date="2019-10" db="EMBL/GenBank/DDBJ databases">
        <authorList>
            <person name="Palmer J.M."/>
        </authorList>
    </citation>
    <scope>NUCLEOTIDE SEQUENCE [LARGE SCALE GENOMIC DNA]</scope>
    <source>
        <strain evidence="1 2">TWF718</strain>
    </source>
</reference>
<accession>A0AAN8MKG4</accession>